<name>A0ACC2GKI8_DALPE</name>
<proteinExistence type="predicted"/>
<protein>
    <submittedName>
        <fullName evidence="1">Uncharacterized protein</fullName>
    </submittedName>
</protein>
<dbReference type="EMBL" id="CM055739">
    <property type="protein sequence ID" value="KAJ8003985.1"/>
    <property type="molecule type" value="Genomic_DNA"/>
</dbReference>
<sequence length="290" mass="33104">MRDLEMWSVISALGELKAVKSCLMCLASYCETHLQPHYEVPPLKKHKLVQASTQLQEKICSHHDKLLEVYCRTDQQCICYLCTMYEHKGHDTVSAAAERTEKMKQLGEKSLKCQKRIQAREKEIQELRKAVDSVKVSVSLCVSPGSEVLPSITVYPHSSFEHVKSVSKRKDQLEDICRKEMATLSGKVTTVQIGPPAEPKTREDFLSYTCQLTLDPNTAYQNLCLSEGNRRVTWSDKVQSYTDHPDRFTPYKQVLCREGLSGVCYWEVEWSGGHVGVAVSYKEISRKHTW</sequence>
<gene>
    <name evidence="1" type="ORF">DPEC_G00154090</name>
</gene>
<keyword evidence="2" id="KW-1185">Reference proteome</keyword>
<dbReference type="Proteomes" id="UP001157502">
    <property type="component" value="Chromosome 12"/>
</dbReference>
<comment type="caution">
    <text evidence="1">The sequence shown here is derived from an EMBL/GenBank/DDBJ whole genome shotgun (WGS) entry which is preliminary data.</text>
</comment>
<accession>A0ACC2GKI8</accession>
<evidence type="ECO:0000313" key="2">
    <source>
        <dbReference type="Proteomes" id="UP001157502"/>
    </source>
</evidence>
<evidence type="ECO:0000313" key="1">
    <source>
        <dbReference type="EMBL" id="KAJ8003985.1"/>
    </source>
</evidence>
<reference evidence="1" key="1">
    <citation type="submission" date="2021-05" db="EMBL/GenBank/DDBJ databases">
        <authorList>
            <person name="Pan Q."/>
            <person name="Jouanno E."/>
            <person name="Zahm M."/>
            <person name="Klopp C."/>
            <person name="Cabau C."/>
            <person name="Louis A."/>
            <person name="Berthelot C."/>
            <person name="Parey E."/>
            <person name="Roest Crollius H."/>
            <person name="Montfort J."/>
            <person name="Robinson-Rechavi M."/>
            <person name="Bouchez O."/>
            <person name="Lampietro C."/>
            <person name="Lopez Roques C."/>
            <person name="Donnadieu C."/>
            <person name="Postlethwait J."/>
            <person name="Bobe J."/>
            <person name="Dillon D."/>
            <person name="Chandos A."/>
            <person name="von Hippel F."/>
            <person name="Guiguen Y."/>
        </authorList>
    </citation>
    <scope>NUCLEOTIDE SEQUENCE</scope>
    <source>
        <strain evidence="1">YG-Jan2019</strain>
    </source>
</reference>
<organism evidence="1 2">
    <name type="scientific">Dallia pectoralis</name>
    <name type="common">Alaska blackfish</name>
    <dbReference type="NCBI Taxonomy" id="75939"/>
    <lineage>
        <taxon>Eukaryota</taxon>
        <taxon>Metazoa</taxon>
        <taxon>Chordata</taxon>
        <taxon>Craniata</taxon>
        <taxon>Vertebrata</taxon>
        <taxon>Euteleostomi</taxon>
        <taxon>Actinopterygii</taxon>
        <taxon>Neopterygii</taxon>
        <taxon>Teleostei</taxon>
        <taxon>Protacanthopterygii</taxon>
        <taxon>Esociformes</taxon>
        <taxon>Umbridae</taxon>
        <taxon>Dallia</taxon>
    </lineage>
</organism>